<dbReference type="EMBL" id="LR216287">
    <property type="protein sequence ID" value="VFJ13357.1"/>
    <property type="molecule type" value="Genomic_DNA"/>
</dbReference>
<dbReference type="InterPro" id="IPR029154">
    <property type="entry name" value="HIBADH-like_NADP-bd"/>
</dbReference>
<sequence>MSTHSDISIGVIGVGMLGRSIIERLLSSHLKVNIYARNKTKLGGLEKQGAKIFSSPCSLTDHSQFVITCVTNYDSLRNVLVGENGIINSSNNSVVIIDCTTVTPKQSAKCADMLDKKQGFSFLSVPVMGGPSDARKGELISLVSGNKGSYERVYPVLEYFSKHVFYLGKINGLSNSVKLALNLNIAIITLALSEGLILAKHSGIDPNLYLKILNLTKLKTGISERKGQMMINHEYPPSFFLKNMLKDIDLVMNMSHDLGLVLPMTSMSQQLFRAANKKPDKREMDYSVIYDFLEEINSGLGN</sequence>
<dbReference type="Gene3D" id="3.40.50.720">
    <property type="entry name" value="NAD(P)-binding Rossmann-like Domain"/>
    <property type="match status" value="1"/>
</dbReference>
<dbReference type="GO" id="GO:0050661">
    <property type="term" value="F:NADP binding"/>
    <property type="evidence" value="ECO:0007669"/>
    <property type="project" value="InterPro"/>
</dbReference>
<dbReference type="InterPro" id="IPR006115">
    <property type="entry name" value="6PGDH_NADP-bd"/>
</dbReference>
<proteinExistence type="predicted"/>
<dbReference type="InterPro" id="IPR015815">
    <property type="entry name" value="HIBADH-related"/>
</dbReference>
<organism evidence="5 6">
    <name type="scientific">Candidatus Nitrosocosmicus franklandianus</name>
    <dbReference type="NCBI Taxonomy" id="1798806"/>
    <lineage>
        <taxon>Archaea</taxon>
        <taxon>Nitrososphaerota</taxon>
        <taxon>Nitrososphaeria</taxon>
        <taxon>Nitrososphaerales</taxon>
        <taxon>Nitrososphaeraceae</taxon>
        <taxon>Candidatus Nitrosocosmicus</taxon>
    </lineage>
</organism>
<dbReference type="AlphaFoldDB" id="A0A484IAW4"/>
<dbReference type="SUPFAM" id="SSF51735">
    <property type="entry name" value="NAD(P)-binding Rossmann-fold domains"/>
    <property type="match status" value="1"/>
</dbReference>
<dbReference type="PANTHER" id="PTHR43060:SF15">
    <property type="entry name" value="3-HYDROXYISOBUTYRATE DEHYDROGENASE-LIKE 1, MITOCHONDRIAL-RELATED"/>
    <property type="match status" value="1"/>
</dbReference>
<dbReference type="InterPro" id="IPR008927">
    <property type="entry name" value="6-PGluconate_DH-like_C_sf"/>
</dbReference>
<evidence type="ECO:0000259" key="4">
    <source>
        <dbReference type="Pfam" id="PF14833"/>
    </source>
</evidence>
<dbReference type="InterPro" id="IPR036291">
    <property type="entry name" value="NAD(P)-bd_dom_sf"/>
</dbReference>
<keyword evidence="2" id="KW-0520">NAD</keyword>
<evidence type="ECO:0000259" key="3">
    <source>
        <dbReference type="Pfam" id="PF03446"/>
    </source>
</evidence>
<evidence type="ECO:0000313" key="5">
    <source>
        <dbReference type="EMBL" id="VFJ13357.1"/>
    </source>
</evidence>
<dbReference type="Pfam" id="PF14833">
    <property type="entry name" value="NAD_binding_11"/>
    <property type="match status" value="1"/>
</dbReference>
<evidence type="ECO:0000313" key="6">
    <source>
        <dbReference type="Proteomes" id="UP000294299"/>
    </source>
</evidence>
<dbReference type="GeneID" id="39420478"/>
<dbReference type="GO" id="GO:0008679">
    <property type="term" value="F:2-hydroxy-3-oxopropionate reductase activity"/>
    <property type="evidence" value="ECO:0007669"/>
    <property type="project" value="UniProtKB-EC"/>
</dbReference>
<dbReference type="OrthoDB" id="23890at2157"/>
<keyword evidence="1 5" id="KW-0560">Oxidoreductase</keyword>
<dbReference type="InterPro" id="IPR013328">
    <property type="entry name" value="6PGD_dom2"/>
</dbReference>
<dbReference type="PANTHER" id="PTHR43060">
    <property type="entry name" value="3-HYDROXYISOBUTYRATE DEHYDROGENASE-LIKE 1, MITOCHONDRIAL-RELATED"/>
    <property type="match status" value="1"/>
</dbReference>
<accession>A0A484IAW4</accession>
<dbReference type="Gene3D" id="1.10.1040.10">
    <property type="entry name" value="N-(1-d-carboxylethyl)-l-norvaline Dehydrogenase, domain 2"/>
    <property type="match status" value="1"/>
</dbReference>
<dbReference type="EC" id="1.1.1.60" evidence="5"/>
<dbReference type="PIRSF" id="PIRSF000103">
    <property type="entry name" value="HIBADH"/>
    <property type="match status" value="1"/>
</dbReference>
<protein>
    <submittedName>
        <fullName evidence="5">2-hydroxy-3-oxopropionate reductase</fullName>
        <ecNumber evidence="5">1.1.1.60</ecNumber>
    </submittedName>
</protein>
<evidence type="ECO:0000256" key="1">
    <source>
        <dbReference type="ARBA" id="ARBA00023002"/>
    </source>
</evidence>
<dbReference type="Pfam" id="PF03446">
    <property type="entry name" value="NAD_binding_2"/>
    <property type="match status" value="1"/>
</dbReference>
<dbReference type="KEGG" id="nfn:NFRAN_1035"/>
<feature type="domain" description="6-phosphogluconate dehydrogenase NADP-binding" evidence="3">
    <location>
        <begin position="8"/>
        <end position="168"/>
    </location>
</feature>
<dbReference type="RefSeq" id="WP_134483251.1">
    <property type="nucleotide sequence ID" value="NZ_LR216287.1"/>
</dbReference>
<name>A0A484IAW4_9ARCH</name>
<feature type="domain" description="3-hydroxyisobutyrate dehydrogenase-like NAD-binding" evidence="4">
    <location>
        <begin position="174"/>
        <end position="288"/>
    </location>
</feature>
<evidence type="ECO:0000256" key="2">
    <source>
        <dbReference type="ARBA" id="ARBA00023027"/>
    </source>
</evidence>
<keyword evidence="6" id="KW-1185">Reference proteome</keyword>
<reference evidence="5 6" key="1">
    <citation type="submission" date="2019-02" db="EMBL/GenBank/DDBJ databases">
        <authorList>
            <person name="Lehtovirta-Morley E L."/>
        </authorList>
    </citation>
    <scope>NUCLEOTIDE SEQUENCE [LARGE SCALE GENOMIC DNA]</scope>
    <source>
        <strain evidence="5">NFRAN1</strain>
    </source>
</reference>
<dbReference type="SUPFAM" id="SSF48179">
    <property type="entry name" value="6-phosphogluconate dehydrogenase C-terminal domain-like"/>
    <property type="match status" value="1"/>
</dbReference>
<dbReference type="GO" id="GO:0051287">
    <property type="term" value="F:NAD binding"/>
    <property type="evidence" value="ECO:0007669"/>
    <property type="project" value="InterPro"/>
</dbReference>
<gene>
    <name evidence="5" type="primary">garR</name>
    <name evidence="5" type="ORF">NFRAN_1035</name>
</gene>
<dbReference type="Proteomes" id="UP000294299">
    <property type="component" value="Chromosome NFRAN"/>
</dbReference>